<dbReference type="EC" id="2.4.1.13" evidence="2"/>
<evidence type="ECO:0000313" key="7">
    <source>
        <dbReference type="EMBL" id="KAL0381317.1"/>
    </source>
</evidence>
<accession>A0AAW2RM76</accession>
<dbReference type="AlphaFoldDB" id="A0AAW2RM76"/>
<evidence type="ECO:0000259" key="6">
    <source>
        <dbReference type="Pfam" id="PF24861"/>
    </source>
</evidence>
<dbReference type="InterPro" id="IPR056735">
    <property type="entry name" value="SUS_N"/>
</dbReference>
<name>A0AAW2RM76_9LAMI</name>
<dbReference type="Pfam" id="PF24861">
    <property type="entry name" value="SUS_N"/>
    <property type="match status" value="1"/>
</dbReference>
<evidence type="ECO:0000256" key="2">
    <source>
        <dbReference type="ARBA" id="ARBA00012540"/>
    </source>
</evidence>
<reference evidence="7" key="1">
    <citation type="submission" date="2020-06" db="EMBL/GenBank/DDBJ databases">
        <authorList>
            <person name="Li T."/>
            <person name="Hu X."/>
            <person name="Zhang T."/>
            <person name="Song X."/>
            <person name="Zhang H."/>
            <person name="Dai N."/>
            <person name="Sheng W."/>
            <person name="Hou X."/>
            <person name="Wei L."/>
        </authorList>
    </citation>
    <scope>NUCLEOTIDE SEQUENCE</scope>
    <source>
        <strain evidence="7">G01</strain>
        <tissue evidence="7">Leaf</tissue>
    </source>
</reference>
<dbReference type="GO" id="GO:0016157">
    <property type="term" value="F:sucrose synthase activity"/>
    <property type="evidence" value="ECO:0007669"/>
    <property type="project" value="UniProtKB-EC"/>
</dbReference>
<sequence>MKRCFAKYTEKGKRMMKLQHLMGEMEQVIDDKAERTQLLEGLLGYILCTTQEAAVVPPYVAFAIRPSPGFWEYVKVSANDLSVEGITATEYLKYKEMTVDETWANDENALEIDFGAMDFSLPHLTLSSSIGNGLSYISKFLTSKLNNSPASSQSLVDYLLSLEHQGEV</sequence>
<comment type="similarity">
    <text evidence="1">Belongs to the glycosyltransferase 1 family. Plant sucrose synthase subfamily.</text>
</comment>
<evidence type="ECO:0000256" key="4">
    <source>
        <dbReference type="ARBA" id="ARBA00022679"/>
    </source>
</evidence>
<keyword evidence="3" id="KW-0328">Glycosyltransferase</keyword>
<comment type="catalytic activity">
    <reaction evidence="5">
        <text>an NDP-alpha-D-glucose + D-fructose = a ribonucleoside 5'-diphosphate + sucrose + H(+)</text>
        <dbReference type="Rhea" id="RHEA:16241"/>
        <dbReference type="ChEBI" id="CHEBI:15378"/>
        <dbReference type="ChEBI" id="CHEBI:17992"/>
        <dbReference type="ChEBI" id="CHEBI:37721"/>
        <dbReference type="ChEBI" id="CHEBI:57930"/>
        <dbReference type="ChEBI" id="CHEBI:76533"/>
        <dbReference type="EC" id="2.4.1.13"/>
    </reaction>
</comment>
<comment type="caution">
    <text evidence="7">The sequence shown here is derived from an EMBL/GenBank/DDBJ whole genome shotgun (WGS) entry which is preliminary data.</text>
</comment>
<organism evidence="7">
    <name type="scientific">Sesamum angustifolium</name>
    <dbReference type="NCBI Taxonomy" id="2727405"/>
    <lineage>
        <taxon>Eukaryota</taxon>
        <taxon>Viridiplantae</taxon>
        <taxon>Streptophyta</taxon>
        <taxon>Embryophyta</taxon>
        <taxon>Tracheophyta</taxon>
        <taxon>Spermatophyta</taxon>
        <taxon>Magnoliopsida</taxon>
        <taxon>eudicotyledons</taxon>
        <taxon>Gunneridae</taxon>
        <taxon>Pentapetalae</taxon>
        <taxon>asterids</taxon>
        <taxon>lamiids</taxon>
        <taxon>Lamiales</taxon>
        <taxon>Pedaliaceae</taxon>
        <taxon>Sesamum</taxon>
    </lineage>
</organism>
<dbReference type="GO" id="GO:0005985">
    <property type="term" value="P:sucrose metabolic process"/>
    <property type="evidence" value="ECO:0007669"/>
    <property type="project" value="InterPro"/>
</dbReference>
<evidence type="ECO:0000256" key="3">
    <source>
        <dbReference type="ARBA" id="ARBA00022676"/>
    </source>
</evidence>
<keyword evidence="4" id="KW-0808">Transferase</keyword>
<dbReference type="EMBL" id="JACGWK010000001">
    <property type="protein sequence ID" value="KAL0381317.1"/>
    <property type="molecule type" value="Genomic_DNA"/>
</dbReference>
<dbReference type="PANTHER" id="PTHR45839">
    <property type="match status" value="1"/>
</dbReference>
<feature type="domain" description="Sucrose synthase N-terminal" evidence="6">
    <location>
        <begin position="1"/>
        <end position="96"/>
    </location>
</feature>
<reference evidence="7" key="2">
    <citation type="journal article" date="2024" name="Plant">
        <title>Genomic evolution and insights into agronomic trait innovations of Sesamum species.</title>
        <authorList>
            <person name="Miao H."/>
            <person name="Wang L."/>
            <person name="Qu L."/>
            <person name="Liu H."/>
            <person name="Sun Y."/>
            <person name="Le M."/>
            <person name="Wang Q."/>
            <person name="Wei S."/>
            <person name="Zheng Y."/>
            <person name="Lin W."/>
            <person name="Duan Y."/>
            <person name="Cao H."/>
            <person name="Xiong S."/>
            <person name="Wang X."/>
            <person name="Wei L."/>
            <person name="Li C."/>
            <person name="Ma Q."/>
            <person name="Ju M."/>
            <person name="Zhao R."/>
            <person name="Li G."/>
            <person name="Mu C."/>
            <person name="Tian Q."/>
            <person name="Mei H."/>
            <person name="Zhang T."/>
            <person name="Gao T."/>
            <person name="Zhang H."/>
        </authorList>
    </citation>
    <scope>NUCLEOTIDE SEQUENCE</scope>
    <source>
        <strain evidence="7">G01</strain>
    </source>
</reference>
<dbReference type="Gene3D" id="3.10.450.330">
    <property type="match status" value="1"/>
</dbReference>
<protein>
    <recommendedName>
        <fullName evidence="2">sucrose synthase</fullName>
        <ecNumber evidence="2">2.4.1.13</ecNumber>
    </recommendedName>
</protein>
<evidence type="ECO:0000256" key="5">
    <source>
        <dbReference type="ARBA" id="ARBA00049030"/>
    </source>
</evidence>
<evidence type="ECO:0000256" key="1">
    <source>
        <dbReference type="ARBA" id="ARBA00005894"/>
    </source>
</evidence>
<dbReference type="FunFam" id="3.10.450.330:FF:000001">
    <property type="entry name" value="Sucrose synthase"/>
    <property type="match status" value="1"/>
</dbReference>
<proteinExistence type="inferred from homology"/>
<dbReference type="Gene3D" id="1.20.120.1230">
    <property type="match status" value="1"/>
</dbReference>
<gene>
    <name evidence="7" type="ORF">Sangu_0196000</name>
</gene>
<dbReference type="PANTHER" id="PTHR45839:SF4">
    <property type="entry name" value="SUCROSE SYNTHASE 5"/>
    <property type="match status" value="1"/>
</dbReference>
<dbReference type="InterPro" id="IPR012820">
    <property type="entry name" value="Sucrose_synthase_pln/cyn"/>
</dbReference>